<reference evidence="1" key="2">
    <citation type="submission" date="2020-09" db="EMBL/GenBank/DDBJ databases">
        <authorList>
            <person name="Sun Q."/>
            <person name="Zhou Y."/>
        </authorList>
    </citation>
    <scope>NUCLEOTIDE SEQUENCE</scope>
    <source>
        <strain evidence="1">CGMCC 4.3508</strain>
    </source>
</reference>
<dbReference type="AlphaFoldDB" id="A0A917VYI8"/>
<dbReference type="EMBL" id="BMMH01000021">
    <property type="protein sequence ID" value="GGL38372.1"/>
    <property type="molecule type" value="Genomic_DNA"/>
</dbReference>
<reference evidence="1" key="1">
    <citation type="journal article" date="2014" name="Int. J. Syst. Evol. Microbiol.">
        <title>Complete genome sequence of Corynebacterium casei LMG S-19264T (=DSM 44701T), isolated from a smear-ripened cheese.</title>
        <authorList>
            <consortium name="US DOE Joint Genome Institute (JGI-PGF)"/>
            <person name="Walter F."/>
            <person name="Albersmeier A."/>
            <person name="Kalinowski J."/>
            <person name="Ruckert C."/>
        </authorList>
    </citation>
    <scope>NUCLEOTIDE SEQUENCE</scope>
    <source>
        <strain evidence="1">CGMCC 4.3508</strain>
    </source>
</reference>
<dbReference type="Proteomes" id="UP000638263">
    <property type="component" value="Unassembled WGS sequence"/>
</dbReference>
<proteinExistence type="predicted"/>
<organism evidence="1 2">
    <name type="scientific">Nocardia jinanensis</name>
    <dbReference type="NCBI Taxonomy" id="382504"/>
    <lineage>
        <taxon>Bacteria</taxon>
        <taxon>Bacillati</taxon>
        <taxon>Actinomycetota</taxon>
        <taxon>Actinomycetes</taxon>
        <taxon>Mycobacteriales</taxon>
        <taxon>Nocardiaceae</taxon>
        <taxon>Nocardia</taxon>
    </lineage>
</organism>
<protein>
    <submittedName>
        <fullName evidence="1">Uncharacterized protein</fullName>
    </submittedName>
</protein>
<gene>
    <name evidence="1" type="ORF">GCM10011588_61200</name>
</gene>
<comment type="caution">
    <text evidence="1">The sequence shown here is derived from an EMBL/GenBank/DDBJ whole genome shotgun (WGS) entry which is preliminary data.</text>
</comment>
<evidence type="ECO:0000313" key="1">
    <source>
        <dbReference type="EMBL" id="GGL38372.1"/>
    </source>
</evidence>
<keyword evidence="2" id="KW-1185">Reference proteome</keyword>
<accession>A0A917VYI8</accession>
<sequence length="67" mass="6819">MLGEVIEVGDQVRIGTSGESIFVVREGDPDEGGPGTVCPEPWTVNSSGAKCPTGCLESGMSVVPALL</sequence>
<evidence type="ECO:0000313" key="2">
    <source>
        <dbReference type="Proteomes" id="UP000638263"/>
    </source>
</evidence>
<name>A0A917VYI8_9NOCA</name>